<evidence type="ECO:0000256" key="1">
    <source>
        <dbReference type="SAM" id="MobiDB-lite"/>
    </source>
</evidence>
<dbReference type="PROSITE" id="PS51782">
    <property type="entry name" value="LYSM"/>
    <property type="match status" value="1"/>
</dbReference>
<feature type="compositionally biased region" description="Basic and acidic residues" evidence="1">
    <location>
        <begin position="17"/>
        <end position="29"/>
    </location>
</feature>
<dbReference type="Proteomes" id="UP000231388">
    <property type="component" value="Unassembled WGS sequence"/>
</dbReference>
<dbReference type="EMBL" id="PCQY01000037">
    <property type="protein sequence ID" value="PIP04301.1"/>
    <property type="molecule type" value="Genomic_DNA"/>
</dbReference>
<name>A0A2G9XDD5_UNCKA</name>
<sequence length="123" mass="13645">MYNYFSKTGGEITNQAEKTENLEQEKLTKPEDITKGISLEEKEAVLGQSQEKTEWKANDYKSGDIKGGTYTVVKGDTLWEIAQAKYGDPYMWTKIRDANTGSIGQLANGNPLITPGQILVLPD</sequence>
<dbReference type="CDD" id="cd00118">
    <property type="entry name" value="LysM"/>
    <property type="match status" value="1"/>
</dbReference>
<accession>A0A2G9XDD5</accession>
<dbReference type="PANTHER" id="PTHR34700">
    <property type="entry name" value="POTASSIUM BINDING PROTEIN KBP"/>
    <property type="match status" value="1"/>
</dbReference>
<dbReference type="Gene3D" id="3.10.350.10">
    <property type="entry name" value="LysM domain"/>
    <property type="match status" value="1"/>
</dbReference>
<dbReference type="AlphaFoldDB" id="A0A2G9XDD5"/>
<dbReference type="SUPFAM" id="SSF54106">
    <property type="entry name" value="LysM domain"/>
    <property type="match status" value="1"/>
</dbReference>
<dbReference type="InterPro" id="IPR036779">
    <property type="entry name" value="LysM_dom_sf"/>
</dbReference>
<evidence type="ECO:0000313" key="4">
    <source>
        <dbReference type="Proteomes" id="UP000231388"/>
    </source>
</evidence>
<protein>
    <recommendedName>
        <fullName evidence="2">LysM domain-containing protein</fullName>
    </recommendedName>
</protein>
<evidence type="ECO:0000259" key="2">
    <source>
        <dbReference type="PROSITE" id="PS51782"/>
    </source>
</evidence>
<dbReference type="InterPro" id="IPR018392">
    <property type="entry name" value="LysM"/>
</dbReference>
<feature type="region of interest" description="Disordered" evidence="1">
    <location>
        <begin position="1"/>
        <end position="29"/>
    </location>
</feature>
<comment type="caution">
    <text evidence="3">The sequence shown here is derived from an EMBL/GenBank/DDBJ whole genome shotgun (WGS) entry which is preliminary data.</text>
</comment>
<organism evidence="3 4">
    <name type="scientific">candidate division WWE3 bacterium CG23_combo_of_CG06-09_8_20_14_all_40_14</name>
    <dbReference type="NCBI Taxonomy" id="1975095"/>
    <lineage>
        <taxon>Bacteria</taxon>
        <taxon>Katanobacteria</taxon>
    </lineage>
</organism>
<dbReference type="PANTHER" id="PTHR34700:SF4">
    <property type="entry name" value="PHAGE-LIKE ELEMENT PBSX PROTEIN XKDP"/>
    <property type="match status" value="1"/>
</dbReference>
<dbReference type="SMART" id="SM00257">
    <property type="entry name" value="LysM"/>
    <property type="match status" value="1"/>
</dbReference>
<proteinExistence type="predicted"/>
<evidence type="ECO:0000313" key="3">
    <source>
        <dbReference type="EMBL" id="PIP04301.1"/>
    </source>
</evidence>
<feature type="domain" description="LysM" evidence="2">
    <location>
        <begin position="68"/>
        <end position="121"/>
    </location>
</feature>
<gene>
    <name evidence="3" type="ORF">COX53_03230</name>
</gene>
<reference evidence="3 4" key="1">
    <citation type="submission" date="2017-09" db="EMBL/GenBank/DDBJ databases">
        <title>Depth-based differentiation of microbial function through sediment-hosted aquifers and enrichment of novel symbionts in the deep terrestrial subsurface.</title>
        <authorList>
            <person name="Probst A.J."/>
            <person name="Ladd B."/>
            <person name="Jarett J.K."/>
            <person name="Geller-Mcgrath D.E."/>
            <person name="Sieber C.M."/>
            <person name="Emerson J.B."/>
            <person name="Anantharaman K."/>
            <person name="Thomas B.C."/>
            <person name="Malmstrom R."/>
            <person name="Stieglmeier M."/>
            <person name="Klingl A."/>
            <person name="Woyke T."/>
            <person name="Ryan C.M."/>
            <person name="Banfield J.F."/>
        </authorList>
    </citation>
    <scope>NUCLEOTIDE SEQUENCE [LARGE SCALE GENOMIC DNA]</scope>
    <source>
        <strain evidence="3">CG23_combo_of_CG06-09_8_20_14_all_40_14</strain>
    </source>
</reference>
<dbReference type="Pfam" id="PF01476">
    <property type="entry name" value="LysM"/>
    <property type="match status" value="1"/>
</dbReference>
<dbReference type="InterPro" id="IPR052196">
    <property type="entry name" value="Bact_Kbp"/>
</dbReference>